<feature type="binding site" evidence="3">
    <location>
        <position position="99"/>
    </location>
    <ligand>
        <name>Zn(2+)</name>
        <dbReference type="ChEBI" id="CHEBI:29105"/>
        <label>1</label>
    </ligand>
</feature>
<dbReference type="GO" id="GO:0042026">
    <property type="term" value="P:protein refolding"/>
    <property type="evidence" value="ECO:0007669"/>
    <property type="project" value="TreeGrafter"/>
</dbReference>
<dbReference type="GO" id="GO:0005634">
    <property type="term" value="C:nucleus"/>
    <property type="evidence" value="ECO:0007669"/>
    <property type="project" value="TreeGrafter"/>
</dbReference>
<dbReference type="Gene3D" id="2.60.40.790">
    <property type="match status" value="1"/>
</dbReference>
<evidence type="ECO:0000313" key="8">
    <source>
        <dbReference type="Proteomes" id="UP000792457"/>
    </source>
</evidence>
<keyword evidence="3" id="KW-0479">Metal-binding</keyword>
<dbReference type="EMBL" id="KZ308648">
    <property type="protein sequence ID" value="KAG8232743.1"/>
    <property type="molecule type" value="Genomic_DNA"/>
</dbReference>
<keyword evidence="8" id="KW-1185">Reference proteome</keyword>
<protein>
    <recommendedName>
        <fullName evidence="6">SHSP domain-containing protein</fullName>
    </recommendedName>
</protein>
<dbReference type="InterPro" id="IPR001436">
    <property type="entry name" value="Alpha-crystallin/sHSP_animal"/>
</dbReference>
<feature type="binding site" evidence="3">
    <location>
        <position position="104"/>
    </location>
    <ligand>
        <name>Zn(2+)</name>
        <dbReference type="ChEBI" id="CHEBI:29105"/>
        <label>1</label>
    </ligand>
</feature>
<comment type="caution">
    <text evidence="7">The sequence shown here is derived from an EMBL/GenBank/DDBJ whole genome shotgun (WGS) entry which is preliminary data.</text>
</comment>
<comment type="similarity">
    <text evidence="2 4 5">Belongs to the small heat shock protein (HSP20) family.</text>
</comment>
<dbReference type="PANTHER" id="PTHR45640:SF13">
    <property type="entry name" value="HEAT SHOCK PROTEIN 22-RELATED"/>
    <property type="match status" value="1"/>
</dbReference>
<evidence type="ECO:0000256" key="5">
    <source>
        <dbReference type="RuleBase" id="RU003616"/>
    </source>
</evidence>
<reference evidence="7" key="2">
    <citation type="submission" date="2017-10" db="EMBL/GenBank/DDBJ databases">
        <title>Ladona fulva Genome sequencing and assembly.</title>
        <authorList>
            <person name="Murali S."/>
            <person name="Richards S."/>
            <person name="Bandaranaike D."/>
            <person name="Bellair M."/>
            <person name="Blankenburg K."/>
            <person name="Chao H."/>
            <person name="Dinh H."/>
            <person name="Doddapaneni H."/>
            <person name="Dugan-Rocha S."/>
            <person name="Elkadiri S."/>
            <person name="Gnanaolivu R."/>
            <person name="Hernandez B."/>
            <person name="Skinner E."/>
            <person name="Javaid M."/>
            <person name="Lee S."/>
            <person name="Li M."/>
            <person name="Ming W."/>
            <person name="Munidasa M."/>
            <person name="Muniz J."/>
            <person name="Nguyen L."/>
            <person name="Hughes D."/>
            <person name="Osuji N."/>
            <person name="Pu L.-L."/>
            <person name="Puazo M."/>
            <person name="Qu C."/>
            <person name="Quiroz J."/>
            <person name="Raj R."/>
            <person name="Weissenberger G."/>
            <person name="Xin Y."/>
            <person name="Zou X."/>
            <person name="Han Y."/>
            <person name="Worley K."/>
            <person name="Muzny D."/>
            <person name="Gibbs R."/>
        </authorList>
    </citation>
    <scope>NUCLEOTIDE SEQUENCE</scope>
    <source>
        <strain evidence="7">Sampled in the wild</strain>
    </source>
</reference>
<keyword evidence="1" id="KW-0346">Stress response</keyword>
<dbReference type="Proteomes" id="UP000792457">
    <property type="component" value="Unassembled WGS sequence"/>
</dbReference>
<dbReference type="GO" id="GO:0005737">
    <property type="term" value="C:cytoplasm"/>
    <property type="evidence" value="ECO:0007669"/>
    <property type="project" value="TreeGrafter"/>
</dbReference>
<evidence type="ECO:0000256" key="2">
    <source>
        <dbReference type="PIRNR" id="PIRNR036514"/>
    </source>
</evidence>
<dbReference type="AlphaFoldDB" id="A0A8K0P580"/>
<dbReference type="GO" id="GO:0051082">
    <property type="term" value="F:unfolded protein binding"/>
    <property type="evidence" value="ECO:0007669"/>
    <property type="project" value="TreeGrafter"/>
</dbReference>
<dbReference type="InterPro" id="IPR055269">
    <property type="entry name" value="Alpha-crystallin/HSP_16"/>
</dbReference>
<dbReference type="PIRSF" id="PIRSF036514">
    <property type="entry name" value="Sm_HSP_B1"/>
    <property type="match status" value="1"/>
</dbReference>
<dbReference type="InterPro" id="IPR008978">
    <property type="entry name" value="HSP20-like_chaperone"/>
</dbReference>
<organism evidence="7 8">
    <name type="scientific">Ladona fulva</name>
    <name type="common">Scarce chaser dragonfly</name>
    <name type="synonym">Libellula fulva</name>
    <dbReference type="NCBI Taxonomy" id="123851"/>
    <lineage>
        <taxon>Eukaryota</taxon>
        <taxon>Metazoa</taxon>
        <taxon>Ecdysozoa</taxon>
        <taxon>Arthropoda</taxon>
        <taxon>Hexapoda</taxon>
        <taxon>Insecta</taxon>
        <taxon>Pterygota</taxon>
        <taxon>Palaeoptera</taxon>
        <taxon>Odonata</taxon>
        <taxon>Epiprocta</taxon>
        <taxon>Anisoptera</taxon>
        <taxon>Libelluloidea</taxon>
        <taxon>Libellulidae</taxon>
        <taxon>Ladona</taxon>
    </lineage>
</organism>
<name>A0A8K0P580_LADFU</name>
<dbReference type="Pfam" id="PF00011">
    <property type="entry name" value="HSP20"/>
    <property type="match status" value="1"/>
</dbReference>
<evidence type="ECO:0000259" key="6">
    <source>
        <dbReference type="PROSITE" id="PS01031"/>
    </source>
</evidence>
<dbReference type="CDD" id="cd06526">
    <property type="entry name" value="metazoan_ACD"/>
    <property type="match status" value="1"/>
</dbReference>
<dbReference type="OrthoDB" id="1431247at2759"/>
<dbReference type="SUPFAM" id="SSF49764">
    <property type="entry name" value="HSP20-like chaperones"/>
    <property type="match status" value="1"/>
</dbReference>
<dbReference type="GO" id="GO:0046872">
    <property type="term" value="F:metal ion binding"/>
    <property type="evidence" value="ECO:0007669"/>
    <property type="project" value="UniProtKB-KW"/>
</dbReference>
<dbReference type="GO" id="GO:0009408">
    <property type="term" value="P:response to heat"/>
    <property type="evidence" value="ECO:0007669"/>
    <property type="project" value="UniProtKB-ARBA"/>
</dbReference>
<keyword evidence="3" id="KW-0862">Zinc</keyword>
<evidence type="ECO:0000256" key="4">
    <source>
        <dbReference type="PROSITE-ProRule" id="PRU00285"/>
    </source>
</evidence>
<evidence type="ECO:0000313" key="7">
    <source>
        <dbReference type="EMBL" id="KAG8232743.1"/>
    </source>
</evidence>
<accession>A0A8K0P580</accession>
<dbReference type="PROSITE" id="PS01031">
    <property type="entry name" value="SHSP"/>
    <property type="match status" value="1"/>
</dbReference>
<reference evidence="7" key="1">
    <citation type="submission" date="2013-04" db="EMBL/GenBank/DDBJ databases">
        <authorList>
            <person name="Qu J."/>
            <person name="Murali S.C."/>
            <person name="Bandaranaike D."/>
            <person name="Bellair M."/>
            <person name="Blankenburg K."/>
            <person name="Chao H."/>
            <person name="Dinh H."/>
            <person name="Doddapaneni H."/>
            <person name="Downs B."/>
            <person name="Dugan-Rocha S."/>
            <person name="Elkadiri S."/>
            <person name="Gnanaolivu R.D."/>
            <person name="Hernandez B."/>
            <person name="Javaid M."/>
            <person name="Jayaseelan J.C."/>
            <person name="Lee S."/>
            <person name="Li M."/>
            <person name="Ming W."/>
            <person name="Munidasa M."/>
            <person name="Muniz J."/>
            <person name="Nguyen L."/>
            <person name="Ongeri F."/>
            <person name="Osuji N."/>
            <person name="Pu L.-L."/>
            <person name="Puazo M."/>
            <person name="Qu C."/>
            <person name="Quiroz J."/>
            <person name="Raj R."/>
            <person name="Weissenberger G."/>
            <person name="Xin Y."/>
            <person name="Zou X."/>
            <person name="Han Y."/>
            <person name="Richards S."/>
            <person name="Worley K."/>
            <person name="Muzny D."/>
            <person name="Gibbs R."/>
        </authorList>
    </citation>
    <scope>NUCLEOTIDE SEQUENCE</scope>
    <source>
        <strain evidence="7">Sampled in the wild</strain>
    </source>
</reference>
<gene>
    <name evidence="7" type="ORF">J437_LFUL012988</name>
</gene>
<dbReference type="InterPro" id="IPR002068">
    <property type="entry name" value="A-crystallin/Hsp20_dom"/>
</dbReference>
<dbReference type="PANTHER" id="PTHR45640">
    <property type="entry name" value="HEAT SHOCK PROTEIN HSP-12.2-RELATED"/>
    <property type="match status" value="1"/>
</dbReference>
<evidence type="ECO:0000256" key="1">
    <source>
        <dbReference type="ARBA" id="ARBA00023016"/>
    </source>
</evidence>
<dbReference type="PRINTS" id="PR00299">
    <property type="entry name" value="ACRYSTALLIN"/>
</dbReference>
<feature type="domain" description="SHSP" evidence="6">
    <location>
        <begin position="49"/>
        <end position="159"/>
    </location>
</feature>
<proteinExistence type="inferred from homology"/>
<sequence length="170" mass="19072">MAFFPISVLDPLIAVQRSLMHLQNSVGEMARPIVNQVQQHAMGYYRPWQLVPGPQSGISKVHMDKDHFQIDLDVQRFTLEEITVKAVGNCIVIEGKHEEKEDEHGFVSRNFVRRYDIPKGVDVEGFTSHLSPDGMLTITAPIMKPAKGSNGRTVPITVTREPAKKEVAKK</sequence>
<evidence type="ECO:0000256" key="3">
    <source>
        <dbReference type="PIRSR" id="PIRSR036514-1"/>
    </source>
</evidence>
<feature type="binding site" evidence="3">
    <location>
        <position position="97"/>
    </location>
    <ligand>
        <name>Zn(2+)</name>
        <dbReference type="ChEBI" id="CHEBI:29105"/>
        <label>1</label>
    </ligand>
</feature>